<feature type="region of interest" description="Disordered" evidence="1">
    <location>
        <begin position="1191"/>
        <end position="1290"/>
    </location>
</feature>
<feature type="region of interest" description="Disordered" evidence="1">
    <location>
        <begin position="461"/>
        <end position="516"/>
    </location>
</feature>
<proteinExistence type="predicted"/>
<dbReference type="OrthoDB" id="3068743at2759"/>
<feature type="compositionally biased region" description="Polar residues" evidence="1">
    <location>
        <begin position="985"/>
        <end position="994"/>
    </location>
</feature>
<feature type="compositionally biased region" description="Low complexity" evidence="1">
    <location>
        <begin position="30"/>
        <end position="53"/>
    </location>
</feature>
<feature type="region of interest" description="Disordered" evidence="1">
    <location>
        <begin position="152"/>
        <end position="220"/>
    </location>
</feature>
<feature type="compositionally biased region" description="Polar residues" evidence="1">
    <location>
        <begin position="1134"/>
        <end position="1147"/>
    </location>
</feature>
<evidence type="ECO:0000256" key="1">
    <source>
        <dbReference type="SAM" id="MobiDB-lite"/>
    </source>
</evidence>
<feature type="compositionally biased region" description="Low complexity" evidence="1">
    <location>
        <begin position="161"/>
        <end position="172"/>
    </location>
</feature>
<feature type="compositionally biased region" description="Basic and acidic residues" evidence="1">
    <location>
        <begin position="498"/>
        <end position="516"/>
    </location>
</feature>
<protein>
    <submittedName>
        <fullName evidence="2">Uncharacterized protein</fullName>
    </submittedName>
</protein>
<feature type="region of interest" description="Disordered" evidence="1">
    <location>
        <begin position="20"/>
        <end position="66"/>
    </location>
</feature>
<feature type="region of interest" description="Disordered" evidence="1">
    <location>
        <begin position="802"/>
        <end position="871"/>
    </location>
</feature>
<dbReference type="CDD" id="cd06503">
    <property type="entry name" value="ATP-synt_Fo_b"/>
    <property type="match status" value="1"/>
</dbReference>
<feature type="compositionally biased region" description="Basic and acidic residues" evidence="1">
    <location>
        <begin position="403"/>
        <end position="438"/>
    </location>
</feature>
<feature type="compositionally biased region" description="Basic and acidic residues" evidence="1">
    <location>
        <begin position="1026"/>
        <end position="1046"/>
    </location>
</feature>
<feature type="compositionally biased region" description="Polar residues" evidence="1">
    <location>
        <begin position="1266"/>
        <end position="1278"/>
    </location>
</feature>
<organism evidence="2 3">
    <name type="scientific">Cyclocybe aegerita</name>
    <name type="common">Black poplar mushroom</name>
    <name type="synonym">Agrocybe aegerita</name>
    <dbReference type="NCBI Taxonomy" id="1973307"/>
    <lineage>
        <taxon>Eukaryota</taxon>
        <taxon>Fungi</taxon>
        <taxon>Dikarya</taxon>
        <taxon>Basidiomycota</taxon>
        <taxon>Agaricomycotina</taxon>
        <taxon>Agaricomycetes</taxon>
        <taxon>Agaricomycetidae</taxon>
        <taxon>Agaricales</taxon>
        <taxon>Agaricineae</taxon>
        <taxon>Bolbitiaceae</taxon>
        <taxon>Cyclocybe</taxon>
    </lineage>
</organism>
<feature type="compositionally biased region" description="Polar residues" evidence="1">
    <location>
        <begin position="594"/>
        <end position="605"/>
    </location>
</feature>
<reference evidence="2 3" key="1">
    <citation type="submission" date="2020-01" db="EMBL/GenBank/DDBJ databases">
        <authorList>
            <person name="Gupta K D."/>
        </authorList>
    </citation>
    <scope>NUCLEOTIDE SEQUENCE [LARGE SCALE GENOMIC DNA]</scope>
</reference>
<feature type="region of interest" description="Disordered" evidence="1">
    <location>
        <begin position="545"/>
        <end position="610"/>
    </location>
</feature>
<sequence length="1290" mass="140989">MPPPLSLSNFQFRTIGQEPELLKRLSGRNPSPQEYQYSSRSPSPSSDSAIQSQAEGRSRSHNQPSLRLRLSLFQALASEEVIKMQHPPNTGSSNVPNALSNPSHAHSMNTPLTSDLASRSTPSPSSLAAPSNSFSFGPHSAATSLSAQPLINSNSAHGQRSSSVSWNSDPSSLMSQHAIQPSVDQGSLHSKALSTVNETSGRFSNSVGSPQSDPQQDEPSLATLRSLQVGLSETLATLAPVNSSNALDAAQSVKEQCTTALSAAKRAHTLAQQALASARESMSVAQECLTAVHSIQNRVDEAVDAVQKISSGQGHEWNNTIRILKDGLSSLDKWAKHREVVDTRRQHELQQEVKCRQQADTQAAGVKIASTSKSAAGQPLSPSSATSDPSVMAVDQASDTEPEMEKMLKQNTERQKRAEEELRKRREAEERLEQESKRIRAQAESQEAELARVRKERIKAEEEELARQQKEDQELERQQELERARHETIQFRLLQQRQQEKVARKETEEKEKTRQAEIKLEARLLTEQDQKRREMQERAELAKRLQVEKRKAEEQRQQQLREEQEARRREIQARKQRANQEAAHDPKNSPSPPSQMQLLQSMPSPNNIPPPLSAEIGNVVSKKTVTNIATSNKLALKHVTSFPSSVPTGHGQPPSLASPLPLASAVRPIAVKATPSSTPSVAGLDLGPTQANQALPSIVPPPAVCQVPKPSLPPIDLLKEKNNRFSTPPPPSDCSDIAVDSVGFDIGNVPVIPRSQLLPLSPETRKANLRPFMHAHGIADAPSIKSDPDEVKPAIKLERSSPPLSQMNVNTHTKVPPKPEITIGPPKAKARQPPIDIPRLSLPSPPASVKSQATPASTKFKSNAPKAPNDVNVAAPNLKLVNPNGSESTVKVPHSCVNTLSWVPPKVLIHIKAEHEGANVGSPPTQTSRMQVPPSLSKRPTPQCIPVGLHSLPTNAKLGPTSLTPTGVNPHEASQMGPDAAMTGGWSQQNATQDESLDTRQRSRSRQTSIDHYSPSPSPVNIRNGGDLRPRVPLRGDHYSPPRRGPESLPASSSRDDYQRRSPPLRRGQGSVSNSRGVSPYAARSSISRDNRRSLSQDVGPGPSTLAGRKRFRDEEHSNAPPPRRYRYGEYENYNDSGTSGGPSNNDLNWSRSAVYGRSLSPENRATPLALRMGPEPVNAGWERHNSYRASNGNNYRLHARNQRGSPPAHSEGDSYRPNNYSSNYRNQAHEPPPGLLSRFTDLDKGSQNNRPPRPRVPRPTGRGGSNYSPNNRTSNRGQALIDRMKVGEI</sequence>
<feature type="compositionally biased region" description="Basic and acidic residues" evidence="1">
    <location>
        <begin position="465"/>
        <end position="489"/>
    </location>
</feature>
<feature type="compositionally biased region" description="Low complexity" evidence="1">
    <location>
        <begin position="1216"/>
        <end position="1227"/>
    </location>
</feature>
<feature type="compositionally biased region" description="Polar residues" evidence="1">
    <location>
        <begin position="849"/>
        <end position="861"/>
    </location>
</feature>
<accession>A0A8S0W498</accession>
<keyword evidence="3" id="KW-1185">Reference proteome</keyword>
<name>A0A8S0W498_CYCAE</name>
<feature type="compositionally biased region" description="Polar residues" evidence="1">
    <location>
        <begin position="369"/>
        <end position="389"/>
    </location>
</feature>
<dbReference type="Proteomes" id="UP000467700">
    <property type="component" value="Unassembled WGS sequence"/>
</dbReference>
<feature type="region of interest" description="Disordered" evidence="1">
    <location>
        <begin position="366"/>
        <end position="448"/>
    </location>
</feature>
<gene>
    <name evidence="2" type="ORF">AAE3_LOCUS4051</name>
</gene>
<feature type="compositionally biased region" description="Polar residues" evidence="1">
    <location>
        <begin position="87"/>
        <end position="113"/>
    </location>
</feature>
<comment type="caution">
    <text evidence="2">The sequence shown here is derived from an EMBL/GenBank/DDBJ whole genome shotgun (WGS) entry which is preliminary data.</text>
</comment>
<feature type="compositionally biased region" description="Basic and acidic residues" evidence="1">
    <location>
        <begin position="545"/>
        <end position="573"/>
    </location>
</feature>
<evidence type="ECO:0000313" key="3">
    <source>
        <dbReference type="Proteomes" id="UP000467700"/>
    </source>
</evidence>
<dbReference type="EMBL" id="CACVBS010000034">
    <property type="protein sequence ID" value="CAA7261764.1"/>
    <property type="molecule type" value="Genomic_DNA"/>
</dbReference>
<feature type="compositionally biased region" description="Polar residues" evidence="1">
    <location>
        <begin position="173"/>
        <end position="220"/>
    </location>
</feature>
<feature type="region of interest" description="Disordered" evidence="1">
    <location>
        <begin position="85"/>
        <end position="132"/>
    </location>
</feature>
<feature type="region of interest" description="Disordered" evidence="1">
    <location>
        <begin position="915"/>
        <end position="1147"/>
    </location>
</feature>
<feature type="compositionally biased region" description="Polar residues" evidence="1">
    <location>
        <begin position="802"/>
        <end position="813"/>
    </location>
</feature>
<feature type="compositionally biased region" description="Low complexity" evidence="1">
    <location>
        <begin position="114"/>
        <end position="132"/>
    </location>
</feature>
<evidence type="ECO:0000313" key="2">
    <source>
        <dbReference type="EMBL" id="CAA7261764.1"/>
    </source>
</evidence>